<dbReference type="OrthoDB" id="430637at2759"/>
<dbReference type="GO" id="GO:0048280">
    <property type="term" value="P:vesicle fusion with Golgi apparatus"/>
    <property type="evidence" value="ECO:0007669"/>
    <property type="project" value="TreeGrafter"/>
</dbReference>
<evidence type="ECO:0000256" key="7">
    <source>
        <dbReference type="ARBA" id="ARBA00023136"/>
    </source>
</evidence>
<dbReference type="GO" id="GO:0005794">
    <property type="term" value="C:Golgi apparatus"/>
    <property type="evidence" value="ECO:0007669"/>
    <property type="project" value="TreeGrafter"/>
</dbReference>
<accession>A0A6G0ZM98</accession>
<evidence type="ECO:0000313" key="12">
    <source>
        <dbReference type="EMBL" id="KAF0771887.1"/>
    </source>
</evidence>
<proteinExistence type="inferred from homology"/>
<dbReference type="Pfam" id="PF12352">
    <property type="entry name" value="V-SNARE_C"/>
    <property type="match status" value="1"/>
</dbReference>
<evidence type="ECO:0000256" key="6">
    <source>
        <dbReference type="ARBA" id="ARBA00023054"/>
    </source>
</evidence>
<dbReference type="GO" id="GO:0000149">
    <property type="term" value="F:SNARE binding"/>
    <property type="evidence" value="ECO:0007669"/>
    <property type="project" value="TreeGrafter"/>
</dbReference>
<organism evidence="12 13">
    <name type="scientific">Aphis craccivora</name>
    <name type="common">Cowpea aphid</name>
    <dbReference type="NCBI Taxonomy" id="307492"/>
    <lineage>
        <taxon>Eukaryota</taxon>
        <taxon>Metazoa</taxon>
        <taxon>Ecdysozoa</taxon>
        <taxon>Arthropoda</taxon>
        <taxon>Hexapoda</taxon>
        <taxon>Insecta</taxon>
        <taxon>Pterygota</taxon>
        <taxon>Neoptera</taxon>
        <taxon>Paraneoptera</taxon>
        <taxon>Hemiptera</taxon>
        <taxon>Sternorrhyncha</taxon>
        <taxon>Aphidomorpha</taxon>
        <taxon>Aphidoidea</taxon>
        <taxon>Aphididae</taxon>
        <taxon>Aphidini</taxon>
        <taxon>Aphis</taxon>
        <taxon>Aphis</taxon>
    </lineage>
</organism>
<dbReference type="FunFam" id="1.20.5.110:FF:000002">
    <property type="entry name" value="Vesicle transport through interaction with t-SNAREsB"/>
    <property type="match status" value="1"/>
</dbReference>
<feature type="transmembrane region" description="Helical" evidence="10">
    <location>
        <begin position="227"/>
        <end position="248"/>
    </location>
</feature>
<dbReference type="FunFam" id="1.20.58.400:FF:000001">
    <property type="entry name" value="Vesicle transport through interaction with t-SNAREs homolog 1A"/>
    <property type="match status" value="1"/>
</dbReference>
<protein>
    <submittedName>
        <fullName evidence="12">Vesicle transport through interaction with t-SNAREs 1A</fullName>
    </submittedName>
</protein>
<evidence type="ECO:0000256" key="2">
    <source>
        <dbReference type="ARBA" id="ARBA00022448"/>
    </source>
</evidence>
<dbReference type="SUPFAM" id="SSF58038">
    <property type="entry name" value="SNARE fusion complex"/>
    <property type="match status" value="1"/>
</dbReference>
<evidence type="ECO:0000256" key="9">
    <source>
        <dbReference type="SAM" id="Coils"/>
    </source>
</evidence>
<dbReference type="GO" id="GO:0005789">
    <property type="term" value="C:endoplasmic reticulum membrane"/>
    <property type="evidence" value="ECO:0007669"/>
    <property type="project" value="TreeGrafter"/>
</dbReference>
<feature type="domain" description="Vesicle transport v-SNARE N-terminal" evidence="11">
    <location>
        <begin position="35"/>
        <end position="124"/>
    </location>
</feature>
<dbReference type="InterPro" id="IPR007705">
    <property type="entry name" value="Vesicle_trsprt_v-SNARE_N"/>
</dbReference>
<dbReference type="InterPro" id="IPR010989">
    <property type="entry name" value="SNARE"/>
</dbReference>
<dbReference type="PANTHER" id="PTHR21230">
    <property type="entry name" value="VESICLE TRANSPORT V-SNARE PROTEIN VTI1-RELATED"/>
    <property type="match status" value="1"/>
</dbReference>
<comment type="caution">
    <text evidence="12">The sequence shown here is derived from an EMBL/GenBank/DDBJ whole genome shotgun (WGS) entry which is preliminary data.</text>
</comment>
<feature type="coiled-coil region" evidence="9">
    <location>
        <begin position="67"/>
        <end position="120"/>
    </location>
</feature>
<dbReference type="Proteomes" id="UP000478052">
    <property type="component" value="Unassembled WGS sequence"/>
</dbReference>
<dbReference type="Gene3D" id="1.20.58.400">
    <property type="entry name" value="t-snare proteins"/>
    <property type="match status" value="1"/>
</dbReference>
<dbReference type="GO" id="GO:0031902">
    <property type="term" value="C:late endosome membrane"/>
    <property type="evidence" value="ECO:0007669"/>
    <property type="project" value="TreeGrafter"/>
</dbReference>
<dbReference type="Pfam" id="PF05008">
    <property type="entry name" value="V-SNARE"/>
    <property type="match status" value="1"/>
</dbReference>
<keyword evidence="5 10" id="KW-1133">Transmembrane helix</keyword>
<comment type="similarity">
    <text evidence="1">Belongs to the VTI1 family.</text>
</comment>
<evidence type="ECO:0000256" key="8">
    <source>
        <dbReference type="ARBA" id="ARBA00060376"/>
    </source>
</evidence>
<dbReference type="Gene3D" id="1.20.5.110">
    <property type="match status" value="1"/>
</dbReference>
<dbReference type="AlphaFoldDB" id="A0A6G0ZM98"/>
<evidence type="ECO:0000256" key="1">
    <source>
        <dbReference type="ARBA" id="ARBA00006108"/>
    </source>
</evidence>
<dbReference type="GO" id="GO:0006891">
    <property type="term" value="P:intra-Golgi vesicle-mediated transport"/>
    <property type="evidence" value="ECO:0007669"/>
    <property type="project" value="TreeGrafter"/>
</dbReference>
<dbReference type="GO" id="GO:0031201">
    <property type="term" value="C:SNARE complex"/>
    <property type="evidence" value="ECO:0007669"/>
    <property type="project" value="TreeGrafter"/>
</dbReference>
<comment type="subcellular location">
    <subcellularLocation>
        <location evidence="8">Prevacuolar compartment membrane</location>
        <topology evidence="8">Single-pass type IV membrane protein</topology>
    </subcellularLocation>
</comment>
<dbReference type="EMBL" id="VUJU01000240">
    <property type="protein sequence ID" value="KAF0771887.1"/>
    <property type="molecule type" value="Genomic_DNA"/>
</dbReference>
<evidence type="ECO:0000256" key="3">
    <source>
        <dbReference type="ARBA" id="ARBA00022692"/>
    </source>
</evidence>
<keyword evidence="13" id="KW-1185">Reference proteome</keyword>
<dbReference type="GO" id="GO:0012507">
    <property type="term" value="C:ER to Golgi transport vesicle membrane"/>
    <property type="evidence" value="ECO:0007669"/>
    <property type="project" value="TreeGrafter"/>
</dbReference>
<dbReference type="GO" id="GO:0006886">
    <property type="term" value="P:intracellular protein transport"/>
    <property type="evidence" value="ECO:0007669"/>
    <property type="project" value="InterPro"/>
</dbReference>
<reference evidence="12 13" key="1">
    <citation type="submission" date="2019-08" db="EMBL/GenBank/DDBJ databases">
        <title>Whole genome of Aphis craccivora.</title>
        <authorList>
            <person name="Voronova N.V."/>
            <person name="Shulinski R.S."/>
            <person name="Bandarenka Y.V."/>
            <person name="Zhorov D.G."/>
            <person name="Warner D."/>
        </authorList>
    </citation>
    <scope>NUCLEOTIDE SEQUENCE [LARGE SCALE GENOMIC DNA]</scope>
    <source>
        <strain evidence="12">180601</strain>
        <tissue evidence="12">Whole Body</tissue>
    </source>
</reference>
<evidence type="ECO:0000259" key="11">
    <source>
        <dbReference type="Pfam" id="PF05008"/>
    </source>
</evidence>
<gene>
    <name evidence="12" type="ORF">FWK35_00003673</name>
</gene>
<dbReference type="GO" id="GO:0042147">
    <property type="term" value="P:retrograde transport, endosome to Golgi"/>
    <property type="evidence" value="ECO:0007669"/>
    <property type="project" value="TreeGrafter"/>
</dbReference>
<keyword evidence="7 10" id="KW-0472">Membrane</keyword>
<dbReference type="CDD" id="cd15891">
    <property type="entry name" value="SNARE_Vti1a"/>
    <property type="match status" value="1"/>
</dbReference>
<keyword evidence="4" id="KW-0653">Protein transport</keyword>
<keyword evidence="6 9" id="KW-0175">Coiled coil</keyword>
<dbReference type="GO" id="GO:0006896">
    <property type="term" value="P:Golgi to vacuole transport"/>
    <property type="evidence" value="ECO:0007669"/>
    <property type="project" value="TreeGrafter"/>
</dbReference>
<keyword evidence="2" id="KW-0813">Transport</keyword>
<dbReference type="GO" id="GO:0005829">
    <property type="term" value="C:cytosol"/>
    <property type="evidence" value="ECO:0007669"/>
    <property type="project" value="GOC"/>
</dbReference>
<evidence type="ECO:0000313" key="13">
    <source>
        <dbReference type="Proteomes" id="UP000478052"/>
    </source>
</evidence>
<keyword evidence="3 10" id="KW-0812">Transmembrane</keyword>
<evidence type="ECO:0000256" key="10">
    <source>
        <dbReference type="SAM" id="Phobius"/>
    </source>
</evidence>
<dbReference type="SUPFAM" id="SSF47661">
    <property type="entry name" value="t-snare proteins"/>
    <property type="match status" value="1"/>
</dbReference>
<sequence>MSCRWKSKETHLSILLDMFDFFFILQNIIHIILYSKLLADYEQQFGVTSAEITSKISRLGHIAGNDRNEYIKEIERNLDEVHDLLEQMDLSVKESDVSVRAKLHNRVASYRAELHRLAKEFARAKCTVNIDLEDDNHFAESGDITSEQKQRLLYTSERLNQSGIQLDNTYRIAVETEEIGSQILTDLNRQRETMHNSFNRLRDANADLGRSTRMMNAIITRSRQHKIILFGVMAAFCFLLVFALYHTFL</sequence>
<dbReference type="InterPro" id="IPR038407">
    <property type="entry name" value="v-SNARE_N_sf"/>
</dbReference>
<dbReference type="PANTHER" id="PTHR21230:SF26">
    <property type="entry name" value="VESICLE TRANSPORT THROUGH INTERACTION WITH T-SNARES HOMOLOG 1A"/>
    <property type="match status" value="1"/>
</dbReference>
<name>A0A6G0ZM98_APHCR</name>
<evidence type="ECO:0000256" key="5">
    <source>
        <dbReference type="ARBA" id="ARBA00022989"/>
    </source>
</evidence>
<dbReference type="GO" id="GO:0016236">
    <property type="term" value="P:macroautophagy"/>
    <property type="evidence" value="ECO:0007669"/>
    <property type="project" value="TreeGrafter"/>
</dbReference>
<evidence type="ECO:0000256" key="4">
    <source>
        <dbReference type="ARBA" id="ARBA00022927"/>
    </source>
</evidence>
<dbReference type="GO" id="GO:0005484">
    <property type="term" value="F:SNAP receptor activity"/>
    <property type="evidence" value="ECO:0007669"/>
    <property type="project" value="TreeGrafter"/>
</dbReference>